<dbReference type="Pfam" id="PF03704">
    <property type="entry name" value="BTAD"/>
    <property type="match status" value="1"/>
</dbReference>
<name>A0ABY5RY70_9HYPH</name>
<reference evidence="2" key="1">
    <citation type="submission" date="2022-08" db="EMBL/GenBank/DDBJ databases">
        <title>Microvirga terrae sp. nov., isolated from soil.</title>
        <authorList>
            <person name="Kim K.H."/>
            <person name="Seo Y.L."/>
            <person name="Kim J.M."/>
            <person name="Lee J.K."/>
            <person name="Han D.M."/>
            <person name="Jeon C.O."/>
        </authorList>
    </citation>
    <scope>NUCLEOTIDE SEQUENCE</scope>
    <source>
        <strain evidence="2">R24</strain>
        <plasmid evidence="2">pR24_1</plasmid>
    </source>
</reference>
<dbReference type="Gene3D" id="1.10.10.10">
    <property type="entry name" value="Winged helix-like DNA-binding domain superfamily/Winged helix DNA-binding domain"/>
    <property type="match status" value="1"/>
</dbReference>
<evidence type="ECO:0000313" key="2">
    <source>
        <dbReference type="EMBL" id="UVF22230.1"/>
    </source>
</evidence>
<dbReference type="Gene3D" id="3.40.50.10070">
    <property type="entry name" value="TolB, N-terminal domain"/>
    <property type="match status" value="1"/>
</dbReference>
<dbReference type="InterPro" id="IPR051677">
    <property type="entry name" value="AfsR-DnrI-RedD_regulator"/>
</dbReference>
<geneLocation type="plasmid" evidence="2 3">
    <name>pR24_1</name>
</geneLocation>
<dbReference type="Proteomes" id="UP001017257">
    <property type="component" value="Plasmid pR24_1"/>
</dbReference>
<dbReference type="InterPro" id="IPR016032">
    <property type="entry name" value="Sig_transdc_resp-reg_C-effctor"/>
</dbReference>
<dbReference type="SUPFAM" id="SSF48452">
    <property type="entry name" value="TPR-like"/>
    <property type="match status" value="2"/>
</dbReference>
<dbReference type="InterPro" id="IPR005158">
    <property type="entry name" value="BTAD"/>
</dbReference>
<evidence type="ECO:0000259" key="1">
    <source>
        <dbReference type="SMART" id="SM01043"/>
    </source>
</evidence>
<protein>
    <recommendedName>
        <fullName evidence="1">Bacterial transcriptional activator domain-containing protein</fullName>
    </recommendedName>
</protein>
<dbReference type="SMART" id="SM01043">
    <property type="entry name" value="BTAD"/>
    <property type="match status" value="1"/>
</dbReference>
<keyword evidence="2" id="KW-0614">Plasmid</keyword>
<keyword evidence="3" id="KW-1185">Reference proteome</keyword>
<dbReference type="Gene3D" id="1.25.40.10">
    <property type="entry name" value="Tetratricopeptide repeat domain"/>
    <property type="match status" value="2"/>
</dbReference>
<proteinExistence type="predicted"/>
<dbReference type="EMBL" id="CP102846">
    <property type="protein sequence ID" value="UVF22230.1"/>
    <property type="molecule type" value="Genomic_DNA"/>
</dbReference>
<dbReference type="PANTHER" id="PTHR35807">
    <property type="entry name" value="TRANSCRIPTIONAL REGULATOR REDD-RELATED"/>
    <property type="match status" value="1"/>
</dbReference>
<dbReference type="InterPro" id="IPR036388">
    <property type="entry name" value="WH-like_DNA-bd_sf"/>
</dbReference>
<feature type="domain" description="Bacterial transcriptional activator" evidence="1">
    <location>
        <begin position="100"/>
        <end position="239"/>
    </location>
</feature>
<dbReference type="SUPFAM" id="SSF46894">
    <property type="entry name" value="C-terminal effector domain of the bipartite response regulators"/>
    <property type="match status" value="1"/>
</dbReference>
<sequence length="663" mass="74200">MTELEIALLGGLRLRHPDRGPIKLAGEKGPQLLARLAFHPGTKHRRDTLQALLWPDSDPPHAQGNLRFVLHQLRTILGGNEGPLHSDSRSLWLDPDRVAVDVVRFEALAAEGTLEALTAACDLYCGDLLSDAGDLSSEYEDWLLPERERLREVARSAFWNLFSLRLWRGEVTEAKACAQRYLVIDPYCERTHAALMRLHLTQGERALAAGRYGQLRVRLERDLQIRPGAEVEQLARAVSQTSGRSAPEPFNAAWVLGRSDLPADGKPLVAVLPFRDLSEDQALVSLPAALTEDVIADLARFRRLGVLARHTSFALGRDPNPEARLRQLGARYTIEGSVRRTGNRLSVTVQLVDNASQRQLWAERYQGDWEELPQFQETAAKAIVASIPVHVEQAELERIRHREIHSLSAYEHCLRGREYQRSTLHAAQIQALQFFSRALEQDPNSAMAHAGLACAIMHAGGISPLQEEERRERAIIHAQQAIALDPLDPQGHWMMGLLLQYRRDFAGAHVHLDRAVTLSPGDVETLGYTGLEYAYAGEAERGIMQAEQSIRFNPYFPAVSVEQMGKSCFVGRRYEDALFWMRQSPDRITTNRGWLAAAAAYAGRTDEAAMHANRMREALRQRLGEEELRAVGGAIGWLRLPARFQHAADLEHYERGLELAGLG</sequence>
<evidence type="ECO:0000313" key="3">
    <source>
        <dbReference type="Proteomes" id="UP001017257"/>
    </source>
</evidence>
<dbReference type="RefSeq" id="WP_173945867.1">
    <property type="nucleotide sequence ID" value="NZ_CP102846.1"/>
</dbReference>
<dbReference type="InterPro" id="IPR011990">
    <property type="entry name" value="TPR-like_helical_dom_sf"/>
</dbReference>
<gene>
    <name evidence="2" type="ORF">HPT29_026460</name>
</gene>
<organism evidence="2 3">
    <name type="scientific">Microvirga terrae</name>
    <dbReference type="NCBI Taxonomy" id="2740529"/>
    <lineage>
        <taxon>Bacteria</taxon>
        <taxon>Pseudomonadati</taxon>
        <taxon>Pseudomonadota</taxon>
        <taxon>Alphaproteobacteria</taxon>
        <taxon>Hyphomicrobiales</taxon>
        <taxon>Methylobacteriaceae</taxon>
        <taxon>Microvirga</taxon>
    </lineage>
</organism>
<accession>A0ABY5RY70</accession>